<feature type="transmembrane region" description="Helical" evidence="7">
    <location>
        <begin position="254"/>
        <end position="281"/>
    </location>
</feature>
<evidence type="ECO:0000256" key="4">
    <source>
        <dbReference type="ARBA" id="ARBA00022989"/>
    </source>
</evidence>
<dbReference type="Proteomes" id="UP001523219">
    <property type="component" value="Unassembled WGS sequence"/>
</dbReference>
<keyword evidence="5 7" id="KW-0472">Membrane</keyword>
<feature type="domain" description="ABC3 transporter permease C-terminal" evidence="8">
    <location>
        <begin position="260"/>
        <end position="375"/>
    </location>
</feature>
<feature type="transmembrane region" description="Helical" evidence="7">
    <location>
        <begin position="747"/>
        <end position="769"/>
    </location>
</feature>
<proteinExistence type="inferred from homology"/>
<evidence type="ECO:0000256" key="2">
    <source>
        <dbReference type="ARBA" id="ARBA00022475"/>
    </source>
</evidence>
<feature type="transmembrane region" description="Helical" evidence="7">
    <location>
        <begin position="302"/>
        <end position="326"/>
    </location>
</feature>
<organism evidence="9 10">
    <name type="scientific">Streptomyces macrolidinus</name>
    <dbReference type="NCBI Taxonomy" id="2952607"/>
    <lineage>
        <taxon>Bacteria</taxon>
        <taxon>Bacillati</taxon>
        <taxon>Actinomycetota</taxon>
        <taxon>Actinomycetes</taxon>
        <taxon>Kitasatosporales</taxon>
        <taxon>Streptomycetaceae</taxon>
        <taxon>Streptomyces</taxon>
    </lineage>
</organism>
<evidence type="ECO:0000256" key="6">
    <source>
        <dbReference type="ARBA" id="ARBA00038076"/>
    </source>
</evidence>
<gene>
    <name evidence="9" type="ORF">NGF19_20845</name>
</gene>
<dbReference type="Pfam" id="PF02687">
    <property type="entry name" value="FtsX"/>
    <property type="match status" value="2"/>
</dbReference>
<dbReference type="InterPro" id="IPR003838">
    <property type="entry name" value="ABC3_permease_C"/>
</dbReference>
<dbReference type="PANTHER" id="PTHR30572">
    <property type="entry name" value="MEMBRANE COMPONENT OF TRANSPORTER-RELATED"/>
    <property type="match status" value="1"/>
</dbReference>
<evidence type="ECO:0000259" key="8">
    <source>
        <dbReference type="Pfam" id="PF02687"/>
    </source>
</evidence>
<evidence type="ECO:0000313" key="10">
    <source>
        <dbReference type="Proteomes" id="UP001523219"/>
    </source>
</evidence>
<feature type="transmembrane region" description="Helical" evidence="7">
    <location>
        <begin position="20"/>
        <end position="42"/>
    </location>
</feature>
<dbReference type="EMBL" id="JAMWMR010000019">
    <property type="protein sequence ID" value="MCN9243203.1"/>
    <property type="molecule type" value="Genomic_DNA"/>
</dbReference>
<feature type="domain" description="ABC3 transporter permease C-terminal" evidence="8">
    <location>
        <begin position="656"/>
        <end position="771"/>
    </location>
</feature>
<reference evidence="9 10" key="1">
    <citation type="submission" date="2022-05" db="EMBL/GenBank/DDBJ databases">
        <title>Streptomyces sp. nov. RY43-2 isolated from soil of a peat swamp forest.</title>
        <authorList>
            <person name="Kanchanasin P."/>
            <person name="Tanasupawat S."/>
            <person name="Phongsopitanun W."/>
        </authorList>
    </citation>
    <scope>NUCLEOTIDE SEQUENCE [LARGE SCALE GENOMIC DNA]</scope>
    <source>
        <strain evidence="9 10">RY43-2</strain>
    </source>
</reference>
<accession>A0ABT0ZI01</accession>
<dbReference type="InterPro" id="IPR050250">
    <property type="entry name" value="Macrolide_Exporter_MacB"/>
</dbReference>
<dbReference type="PANTHER" id="PTHR30572:SF4">
    <property type="entry name" value="ABC TRANSPORTER PERMEASE YTRF"/>
    <property type="match status" value="1"/>
</dbReference>
<evidence type="ECO:0000256" key="3">
    <source>
        <dbReference type="ARBA" id="ARBA00022692"/>
    </source>
</evidence>
<keyword evidence="4 7" id="KW-1133">Transmembrane helix</keyword>
<evidence type="ECO:0000256" key="5">
    <source>
        <dbReference type="ARBA" id="ARBA00023136"/>
    </source>
</evidence>
<keyword evidence="10" id="KW-1185">Reference proteome</keyword>
<sequence>MSALGKVVRAGVGRRRVQTLVMVLTTTMAVAAAVLATGLLVASRAPFEHAFATQRGAHLTAWFDPGRVTAAQVTATAHLADVTTAAGPYPVRSLSPRIGANRSRMPVGGVMPEMSVVGRADTGGAVDELSLTAGHWATGSGQIVLSDGTTPLSPGDRMSFPDLPGKPVLTVVGLARSVTATADAWVSPAQLAALTTPGSRPGLQMLYRFRHAATDAEVTAGRKAIENAVPAGSLAGASSFLQAERSANRTTSTLVPFVIAFGVIGLVMSVLVIGTVVSGAVGTATRRIGILKSLGFTPAQVVRAYVAQALIPATVGTALGVVLGNLMAVPALGVAQRAYSTSSLTIAPWIDLAVSAVALAVVAATALAPALRAGRLRTVEAIALGRTPRAGRGRAVRRLLGRLPLPRALSLGLANPFARPARSATVASAVVFGTIGVTFGAGLAISVNGVQHGLDRENAGAVTVQNVAPLAGKGSRNTVDPALIAAKITAQPGTRRYFSTAQTRVGVAGLAGSTGVVAYQGDSSWGAYQMISGTWFDGPGQAVVPYGFLRATGTHVGDTVTLTAGGRRAAVRIVGEDLDTSEGGMVIRTDLSSLAGLGLTIPSELVQFRIDLKFGTDATAYAASLGKALQPPGVLVFPTGNTVSPTIIAIDALMAMFTLMLVAVAGLGVLNTVVLDTRERVHDFGVFKALGMSPRQTVAMVLTSVAGIGLVAAAAGVPVGVALHTWVVPVMGHAAGTAIPATDMAVYSLPVLAGLVLGGLVIAAAGALLPAGWAAKARTAAALRSE</sequence>
<evidence type="ECO:0000256" key="7">
    <source>
        <dbReference type="SAM" id="Phobius"/>
    </source>
</evidence>
<comment type="similarity">
    <text evidence="6">Belongs to the ABC-4 integral membrane protein family.</text>
</comment>
<protein>
    <submittedName>
        <fullName evidence="9">ABC transporter permease</fullName>
    </submittedName>
</protein>
<comment type="caution">
    <text evidence="9">The sequence shown here is derived from an EMBL/GenBank/DDBJ whole genome shotgun (WGS) entry which is preliminary data.</text>
</comment>
<feature type="transmembrane region" description="Helical" evidence="7">
    <location>
        <begin position="698"/>
        <end position="727"/>
    </location>
</feature>
<feature type="transmembrane region" description="Helical" evidence="7">
    <location>
        <begin position="346"/>
        <end position="368"/>
    </location>
</feature>
<dbReference type="RefSeq" id="WP_252426569.1">
    <property type="nucleotide sequence ID" value="NZ_JAMWMR010000019.1"/>
</dbReference>
<name>A0ABT0ZI01_9ACTN</name>
<evidence type="ECO:0000256" key="1">
    <source>
        <dbReference type="ARBA" id="ARBA00004651"/>
    </source>
</evidence>
<feature type="transmembrane region" description="Helical" evidence="7">
    <location>
        <begin position="426"/>
        <end position="447"/>
    </location>
</feature>
<keyword evidence="2" id="KW-1003">Cell membrane</keyword>
<keyword evidence="3 7" id="KW-0812">Transmembrane</keyword>
<evidence type="ECO:0000313" key="9">
    <source>
        <dbReference type="EMBL" id="MCN9243203.1"/>
    </source>
</evidence>
<comment type="subcellular location">
    <subcellularLocation>
        <location evidence="1">Cell membrane</location>
        <topology evidence="1">Multi-pass membrane protein</topology>
    </subcellularLocation>
</comment>
<feature type="transmembrane region" description="Helical" evidence="7">
    <location>
        <begin position="652"/>
        <end position="677"/>
    </location>
</feature>